<keyword evidence="3" id="KW-0325">Glycoprotein</keyword>
<comment type="caution">
    <text evidence="6">The sequence shown here is derived from an EMBL/GenBank/DDBJ whole genome shotgun (WGS) entry which is preliminary data.</text>
</comment>
<evidence type="ECO:0000256" key="2">
    <source>
        <dbReference type="ARBA" id="ARBA00022679"/>
    </source>
</evidence>
<evidence type="ECO:0000256" key="3">
    <source>
        <dbReference type="ARBA" id="ARBA00023180"/>
    </source>
</evidence>
<sequence length="409" mass="44870">MTVSPAGSYRRPSRTQVRDDVSHKEPTIADPLFVTDTMYSLFHRDGIPTTDDLSTAIGSATRVILPGSAPVVRNAPLFFAIDPRVADVEREHQVRAGPVATTRLAPAFMAALPHGTILTEGFLVADQDDRILSDSFRAFGSLARHGFQEHADRLFSIDRTASPELPGTHLVVGIQTNLNYFHWLLEAMPRLWLAQHEGLAADSTVWLPPLRPWMADMLTALDPIERRATQGTGITRCERLLMPARGLGNIHTFCPHAFAMADQIRDRYAPETRSGRRLFVTRADAGSRKLVNEDEIIAIAADYGFETVSPQHLSFRDQVDLFGGADAIAGPLGAGLANAAFLRPGSALIELAPEGREGDATLFANLAHHRQLDYLAAVGPTVPTDTRAVDRRDFWVDTEIVRKLFATLG</sequence>
<evidence type="ECO:0000313" key="7">
    <source>
        <dbReference type="Proteomes" id="UP000244189"/>
    </source>
</evidence>
<evidence type="ECO:0000256" key="4">
    <source>
        <dbReference type="SAM" id="MobiDB-lite"/>
    </source>
</evidence>
<evidence type="ECO:0000259" key="5">
    <source>
        <dbReference type="Pfam" id="PF04577"/>
    </source>
</evidence>
<dbReference type="PANTHER" id="PTHR20961">
    <property type="entry name" value="GLYCOSYLTRANSFERASE"/>
    <property type="match status" value="1"/>
</dbReference>
<dbReference type="InterPro" id="IPR007657">
    <property type="entry name" value="Glycosyltransferase_61"/>
</dbReference>
<protein>
    <submittedName>
        <fullName evidence="6">Uncharacterized protein DUF563</fullName>
    </submittedName>
</protein>
<dbReference type="InterPro" id="IPR049625">
    <property type="entry name" value="Glyco_transf_61_cat"/>
</dbReference>
<evidence type="ECO:0000256" key="1">
    <source>
        <dbReference type="ARBA" id="ARBA00022676"/>
    </source>
</evidence>
<gene>
    <name evidence="6" type="ORF">C8J26_0816</name>
</gene>
<dbReference type="EMBL" id="QAOG01000001">
    <property type="protein sequence ID" value="PTQ62535.1"/>
    <property type="molecule type" value="Genomic_DNA"/>
</dbReference>
<dbReference type="AlphaFoldDB" id="A0A2T5GT94"/>
<proteinExistence type="predicted"/>
<organism evidence="6 7">
    <name type="scientific">Sphingomonas aurantiaca</name>
    <dbReference type="NCBI Taxonomy" id="185949"/>
    <lineage>
        <taxon>Bacteria</taxon>
        <taxon>Pseudomonadati</taxon>
        <taxon>Pseudomonadota</taxon>
        <taxon>Alphaproteobacteria</taxon>
        <taxon>Sphingomonadales</taxon>
        <taxon>Sphingomonadaceae</taxon>
        <taxon>Sphingomonas</taxon>
    </lineage>
</organism>
<feature type="region of interest" description="Disordered" evidence="4">
    <location>
        <begin position="1"/>
        <end position="24"/>
    </location>
</feature>
<feature type="domain" description="Glycosyltransferase 61 catalytic" evidence="5">
    <location>
        <begin position="180"/>
        <end position="349"/>
    </location>
</feature>
<dbReference type="Pfam" id="PF04577">
    <property type="entry name" value="Glyco_transf_61"/>
    <property type="match status" value="1"/>
</dbReference>
<keyword evidence="1" id="KW-0328">Glycosyltransferase</keyword>
<reference evidence="6 7" key="1">
    <citation type="submission" date="2018-04" db="EMBL/GenBank/DDBJ databases">
        <title>Genomic Encyclopedia of Type Strains, Phase III (KMG-III): the genomes of soil and plant-associated and newly described type strains.</title>
        <authorList>
            <person name="Whitman W."/>
        </authorList>
    </citation>
    <scope>NUCLEOTIDE SEQUENCE [LARGE SCALE GENOMIC DNA]</scope>
    <source>
        <strain evidence="6 7">MA101b</strain>
    </source>
</reference>
<dbReference type="Proteomes" id="UP000244189">
    <property type="component" value="Unassembled WGS sequence"/>
</dbReference>
<accession>A0A2T5GT94</accession>
<evidence type="ECO:0000313" key="6">
    <source>
        <dbReference type="EMBL" id="PTQ62535.1"/>
    </source>
</evidence>
<keyword evidence="2" id="KW-0808">Transferase</keyword>
<dbReference type="GO" id="GO:0016757">
    <property type="term" value="F:glycosyltransferase activity"/>
    <property type="evidence" value="ECO:0007669"/>
    <property type="project" value="UniProtKB-KW"/>
</dbReference>
<name>A0A2T5GT94_9SPHN</name>
<keyword evidence="7" id="KW-1185">Reference proteome</keyword>